<sequence>MPYGVTNAPAVFQAFVNKIFKDMLNCYVIVYIDDLLIYSTNREEHACHVRTILTRLLQYQLYAKAEKCEFHKDSITFLGYVISRWGVEMDADKVKAVTDWPEPTTVKKLQRFLGFAVFYPRFIRNYSSIAHPLTTLLCGKPRQLHWTEWAQTAFDQLKQSFTIAPILRHLDPNLPFIVEVDASNCWIRAVLSQGHGNPRKFYPCAFFSRKLTPAEISYDVSNRELLSVKESLEEW</sequence>
<comment type="similarity">
    <text evidence="1">Belongs to the beta type-B retroviral polymerase family. HERV class-II K(HML-2) pol subfamily.</text>
</comment>
<dbReference type="AlphaFoldDB" id="A0AAE0PSB0"/>
<dbReference type="InterPro" id="IPR000477">
    <property type="entry name" value="RT_dom"/>
</dbReference>
<evidence type="ECO:0000313" key="4">
    <source>
        <dbReference type="EMBL" id="KAK3507064.1"/>
    </source>
</evidence>
<organism evidence="4 5">
    <name type="scientific">Hemibagrus guttatus</name>
    <dbReference type="NCBI Taxonomy" id="175788"/>
    <lineage>
        <taxon>Eukaryota</taxon>
        <taxon>Metazoa</taxon>
        <taxon>Chordata</taxon>
        <taxon>Craniata</taxon>
        <taxon>Vertebrata</taxon>
        <taxon>Euteleostomi</taxon>
        <taxon>Actinopterygii</taxon>
        <taxon>Neopterygii</taxon>
        <taxon>Teleostei</taxon>
        <taxon>Ostariophysi</taxon>
        <taxon>Siluriformes</taxon>
        <taxon>Bagridae</taxon>
        <taxon>Hemibagrus</taxon>
    </lineage>
</organism>
<dbReference type="Gene3D" id="3.10.20.370">
    <property type="match status" value="1"/>
</dbReference>
<dbReference type="InterPro" id="IPR041577">
    <property type="entry name" value="RT_RNaseH_2"/>
</dbReference>
<dbReference type="CDD" id="cd01647">
    <property type="entry name" value="RT_LTR"/>
    <property type="match status" value="1"/>
</dbReference>
<comment type="caution">
    <text evidence="4">The sequence shown here is derived from an EMBL/GenBank/DDBJ whole genome shotgun (WGS) entry which is preliminary data.</text>
</comment>
<dbReference type="PANTHER" id="PTHR33064:SF37">
    <property type="entry name" value="RIBONUCLEASE H"/>
    <property type="match status" value="1"/>
</dbReference>
<dbReference type="InterPro" id="IPR043128">
    <property type="entry name" value="Rev_trsase/Diguanyl_cyclase"/>
</dbReference>
<dbReference type="Pfam" id="PF17919">
    <property type="entry name" value="RT_RNaseH_2"/>
    <property type="match status" value="1"/>
</dbReference>
<evidence type="ECO:0000313" key="5">
    <source>
        <dbReference type="Proteomes" id="UP001274896"/>
    </source>
</evidence>
<dbReference type="FunFam" id="3.30.70.270:FF:000003">
    <property type="entry name" value="Transposon Ty3-G Gag-Pol polyprotein"/>
    <property type="match status" value="1"/>
</dbReference>
<accession>A0AAE0PSB0</accession>
<keyword evidence="5" id="KW-1185">Reference proteome</keyword>
<feature type="domain" description="Reverse transcriptase" evidence="3">
    <location>
        <begin position="1"/>
        <end position="82"/>
    </location>
</feature>
<name>A0AAE0PSB0_9TELE</name>
<dbReference type="InterPro" id="IPR051320">
    <property type="entry name" value="Viral_Replic_Matur_Polypro"/>
</dbReference>
<gene>
    <name evidence="4" type="ORF">QTP70_003874</name>
</gene>
<dbReference type="EMBL" id="JAUCMX010000029">
    <property type="protein sequence ID" value="KAK3507064.1"/>
    <property type="molecule type" value="Genomic_DNA"/>
</dbReference>
<dbReference type="PROSITE" id="PS50878">
    <property type="entry name" value="RT_POL"/>
    <property type="match status" value="1"/>
</dbReference>
<dbReference type="Gene3D" id="3.30.70.270">
    <property type="match status" value="2"/>
</dbReference>
<dbReference type="SUPFAM" id="SSF56672">
    <property type="entry name" value="DNA/RNA polymerases"/>
    <property type="match status" value="1"/>
</dbReference>
<dbReference type="InterPro" id="IPR043502">
    <property type="entry name" value="DNA/RNA_pol_sf"/>
</dbReference>
<evidence type="ECO:0000256" key="1">
    <source>
        <dbReference type="ARBA" id="ARBA00010879"/>
    </source>
</evidence>
<dbReference type="Pfam" id="PF00078">
    <property type="entry name" value="RVT_1"/>
    <property type="match status" value="1"/>
</dbReference>
<reference evidence="4" key="1">
    <citation type="submission" date="2023-06" db="EMBL/GenBank/DDBJ databases">
        <title>Male Hemibagrus guttatus genome.</title>
        <authorList>
            <person name="Bian C."/>
        </authorList>
    </citation>
    <scope>NUCLEOTIDE SEQUENCE</scope>
    <source>
        <strain evidence="4">Male_cb2023</strain>
        <tissue evidence="4">Muscle</tissue>
    </source>
</reference>
<dbReference type="PANTHER" id="PTHR33064">
    <property type="entry name" value="POL PROTEIN"/>
    <property type="match status" value="1"/>
</dbReference>
<evidence type="ECO:0000259" key="3">
    <source>
        <dbReference type="PROSITE" id="PS50878"/>
    </source>
</evidence>
<dbReference type="FunFam" id="3.30.70.270:FF:000020">
    <property type="entry name" value="Transposon Tf2-6 polyprotein-like Protein"/>
    <property type="match status" value="1"/>
</dbReference>
<proteinExistence type="inferred from homology"/>
<protein>
    <recommendedName>
        <fullName evidence="2">ribonuclease H</fullName>
        <ecNumber evidence="2">3.1.26.4</ecNumber>
    </recommendedName>
</protein>
<dbReference type="Proteomes" id="UP001274896">
    <property type="component" value="Unassembled WGS sequence"/>
</dbReference>
<evidence type="ECO:0000256" key="2">
    <source>
        <dbReference type="ARBA" id="ARBA00012180"/>
    </source>
</evidence>
<dbReference type="GO" id="GO:0004523">
    <property type="term" value="F:RNA-DNA hybrid ribonuclease activity"/>
    <property type="evidence" value="ECO:0007669"/>
    <property type="project" value="UniProtKB-EC"/>
</dbReference>
<dbReference type="EC" id="3.1.26.4" evidence="2"/>